<feature type="modified residue" description="4-aspartylphosphate" evidence="13">
    <location>
        <position position="600"/>
    </location>
</feature>
<dbReference type="SUPFAM" id="SSF55785">
    <property type="entry name" value="PYP-like sensor domain (PAS domain)"/>
    <property type="match status" value="1"/>
</dbReference>
<dbReference type="InterPro" id="IPR004358">
    <property type="entry name" value="Sig_transdc_His_kin-like_C"/>
</dbReference>
<dbReference type="Pfam" id="PF00512">
    <property type="entry name" value="HisKA"/>
    <property type="match status" value="1"/>
</dbReference>
<evidence type="ECO:0000256" key="7">
    <source>
        <dbReference type="ARBA" id="ARBA00022741"/>
    </source>
</evidence>
<dbReference type="InterPro" id="IPR001789">
    <property type="entry name" value="Sig_transdc_resp-reg_receiver"/>
</dbReference>
<evidence type="ECO:0000313" key="18">
    <source>
        <dbReference type="EMBL" id="MCB5196696.1"/>
    </source>
</evidence>
<evidence type="ECO:0000259" key="15">
    <source>
        <dbReference type="PROSITE" id="PS50110"/>
    </source>
</evidence>
<reference evidence="18 19" key="1">
    <citation type="submission" date="2021-10" db="EMBL/GenBank/DDBJ databases">
        <authorList>
            <person name="Chen M."/>
        </authorList>
    </citation>
    <scope>NUCLEOTIDE SEQUENCE [LARGE SCALE GENOMIC DNA]</scope>
    <source>
        <strain evidence="18 19">H3-26</strain>
    </source>
</reference>
<dbReference type="InterPro" id="IPR003661">
    <property type="entry name" value="HisK_dim/P_dom"/>
</dbReference>
<organism evidence="18 19">
    <name type="scientific">Deefgea salmonis</name>
    <dbReference type="NCBI Taxonomy" id="2875502"/>
    <lineage>
        <taxon>Bacteria</taxon>
        <taxon>Pseudomonadati</taxon>
        <taxon>Pseudomonadota</taxon>
        <taxon>Betaproteobacteria</taxon>
        <taxon>Neisseriales</taxon>
        <taxon>Chitinibacteraceae</taxon>
        <taxon>Deefgea</taxon>
    </lineage>
</organism>
<dbReference type="SMART" id="SM00388">
    <property type="entry name" value="HisKA"/>
    <property type="match status" value="1"/>
</dbReference>
<dbReference type="RefSeq" id="WP_226764444.1">
    <property type="nucleotide sequence ID" value="NZ_JAJAWG010000006.1"/>
</dbReference>
<evidence type="ECO:0000256" key="11">
    <source>
        <dbReference type="ARBA" id="ARBA00023136"/>
    </source>
</evidence>
<dbReference type="SMART" id="SM00387">
    <property type="entry name" value="HATPase_c"/>
    <property type="match status" value="1"/>
</dbReference>
<dbReference type="SUPFAM" id="SSF55874">
    <property type="entry name" value="ATPase domain of HSP90 chaperone/DNA topoisomerase II/histidine kinase"/>
    <property type="match status" value="1"/>
</dbReference>
<keyword evidence="19" id="KW-1185">Reference proteome</keyword>
<dbReference type="PROSITE" id="PS50112">
    <property type="entry name" value="PAS"/>
    <property type="match status" value="1"/>
</dbReference>
<dbReference type="SMART" id="SM00091">
    <property type="entry name" value="PAS"/>
    <property type="match status" value="1"/>
</dbReference>
<dbReference type="InterPro" id="IPR003594">
    <property type="entry name" value="HATPase_dom"/>
</dbReference>
<name>A0ABS8BM93_9NEIS</name>
<dbReference type="Gene3D" id="3.40.50.2300">
    <property type="match status" value="2"/>
</dbReference>
<evidence type="ECO:0000256" key="13">
    <source>
        <dbReference type="PROSITE-ProRule" id="PRU00169"/>
    </source>
</evidence>
<evidence type="ECO:0000256" key="6">
    <source>
        <dbReference type="ARBA" id="ARBA00022692"/>
    </source>
</evidence>
<feature type="domain" description="PAS" evidence="16">
    <location>
        <begin position="161"/>
        <end position="231"/>
    </location>
</feature>
<dbReference type="NCBIfam" id="TIGR00229">
    <property type="entry name" value="sensory_box"/>
    <property type="match status" value="1"/>
</dbReference>
<keyword evidence="4" id="KW-1003">Cell membrane</keyword>
<dbReference type="Pfam" id="PF00072">
    <property type="entry name" value="Response_reg"/>
    <property type="match status" value="2"/>
</dbReference>
<gene>
    <name evidence="18" type="ORF">LG219_10505</name>
</gene>
<dbReference type="InterPro" id="IPR011006">
    <property type="entry name" value="CheY-like_superfamily"/>
</dbReference>
<dbReference type="CDD" id="cd00088">
    <property type="entry name" value="HPT"/>
    <property type="match status" value="1"/>
</dbReference>
<dbReference type="PANTHER" id="PTHR45339:SF1">
    <property type="entry name" value="HYBRID SIGNAL TRANSDUCTION HISTIDINE KINASE J"/>
    <property type="match status" value="1"/>
</dbReference>
<dbReference type="InterPro" id="IPR005467">
    <property type="entry name" value="His_kinase_dom"/>
</dbReference>
<dbReference type="SUPFAM" id="SSF47226">
    <property type="entry name" value="Histidine-containing phosphotransfer domain, HPT domain"/>
    <property type="match status" value="1"/>
</dbReference>
<feature type="domain" description="HPt" evidence="17">
    <location>
        <begin position="888"/>
        <end position="989"/>
    </location>
</feature>
<evidence type="ECO:0000256" key="4">
    <source>
        <dbReference type="ARBA" id="ARBA00022475"/>
    </source>
</evidence>
<dbReference type="PROSITE" id="PS50894">
    <property type="entry name" value="HPT"/>
    <property type="match status" value="1"/>
</dbReference>
<accession>A0ABS8BM93</accession>
<evidence type="ECO:0000256" key="12">
    <source>
        <dbReference type="PROSITE-ProRule" id="PRU00110"/>
    </source>
</evidence>
<evidence type="ECO:0000256" key="8">
    <source>
        <dbReference type="ARBA" id="ARBA00022840"/>
    </source>
</evidence>
<dbReference type="InterPro" id="IPR036097">
    <property type="entry name" value="HisK_dim/P_sf"/>
</dbReference>
<dbReference type="SMART" id="SM00448">
    <property type="entry name" value="REC"/>
    <property type="match status" value="2"/>
</dbReference>
<dbReference type="PANTHER" id="PTHR45339">
    <property type="entry name" value="HYBRID SIGNAL TRANSDUCTION HISTIDINE KINASE J"/>
    <property type="match status" value="1"/>
</dbReference>
<evidence type="ECO:0000259" key="16">
    <source>
        <dbReference type="PROSITE" id="PS50112"/>
    </source>
</evidence>
<dbReference type="SMART" id="SM00073">
    <property type="entry name" value="HPT"/>
    <property type="match status" value="1"/>
</dbReference>
<dbReference type="Pfam" id="PF00989">
    <property type="entry name" value="PAS"/>
    <property type="match status" value="1"/>
</dbReference>
<dbReference type="PRINTS" id="PR00344">
    <property type="entry name" value="BCTRLSENSOR"/>
</dbReference>
<dbReference type="Pfam" id="PF02518">
    <property type="entry name" value="HATPase_c"/>
    <property type="match status" value="1"/>
</dbReference>
<dbReference type="Gene3D" id="1.20.120.160">
    <property type="entry name" value="HPT domain"/>
    <property type="match status" value="1"/>
</dbReference>
<keyword evidence="9" id="KW-1133">Transmembrane helix</keyword>
<dbReference type="PROSITE" id="PS50109">
    <property type="entry name" value="HIS_KIN"/>
    <property type="match status" value="1"/>
</dbReference>
<keyword evidence="11" id="KW-0472">Membrane</keyword>
<evidence type="ECO:0000256" key="3">
    <source>
        <dbReference type="ARBA" id="ARBA00012438"/>
    </source>
</evidence>
<feature type="domain" description="Histidine kinase" evidence="14">
    <location>
        <begin position="307"/>
        <end position="528"/>
    </location>
</feature>
<evidence type="ECO:0000256" key="10">
    <source>
        <dbReference type="ARBA" id="ARBA00023012"/>
    </source>
</evidence>
<dbReference type="InterPro" id="IPR036890">
    <property type="entry name" value="HATPase_C_sf"/>
</dbReference>
<dbReference type="EC" id="2.7.13.3" evidence="3"/>
<evidence type="ECO:0000256" key="2">
    <source>
        <dbReference type="ARBA" id="ARBA00004651"/>
    </source>
</evidence>
<dbReference type="Gene3D" id="1.10.287.130">
    <property type="match status" value="1"/>
</dbReference>
<dbReference type="InterPro" id="IPR013767">
    <property type="entry name" value="PAS_fold"/>
</dbReference>
<evidence type="ECO:0000256" key="5">
    <source>
        <dbReference type="ARBA" id="ARBA00022553"/>
    </source>
</evidence>
<keyword evidence="8" id="KW-0067">ATP-binding</keyword>
<dbReference type="Pfam" id="PF01627">
    <property type="entry name" value="Hpt"/>
    <property type="match status" value="1"/>
</dbReference>
<dbReference type="Gene3D" id="3.30.565.10">
    <property type="entry name" value="Histidine kinase-like ATPase, C-terminal domain"/>
    <property type="match status" value="1"/>
</dbReference>
<comment type="caution">
    <text evidence="18">The sequence shown here is derived from an EMBL/GenBank/DDBJ whole genome shotgun (WGS) entry which is preliminary data.</text>
</comment>
<dbReference type="InterPro" id="IPR008207">
    <property type="entry name" value="Sig_transdc_His_kin_Hpt_dom"/>
</dbReference>
<evidence type="ECO:0000259" key="17">
    <source>
        <dbReference type="PROSITE" id="PS50894"/>
    </source>
</evidence>
<evidence type="ECO:0000313" key="19">
    <source>
        <dbReference type="Proteomes" id="UP001198034"/>
    </source>
</evidence>
<keyword evidence="7" id="KW-0547">Nucleotide-binding</keyword>
<proteinExistence type="predicted"/>
<dbReference type="InterPro" id="IPR035965">
    <property type="entry name" value="PAS-like_dom_sf"/>
</dbReference>
<feature type="modified residue" description="4-aspartylphosphate" evidence="13">
    <location>
        <position position="746"/>
    </location>
</feature>
<dbReference type="CDD" id="cd00130">
    <property type="entry name" value="PAS"/>
    <property type="match status" value="1"/>
</dbReference>
<keyword evidence="10" id="KW-0902">Two-component regulatory system</keyword>
<protein>
    <recommendedName>
        <fullName evidence="3">histidine kinase</fullName>
        <ecNumber evidence="3">2.7.13.3</ecNumber>
    </recommendedName>
</protein>
<keyword evidence="6" id="KW-0812">Transmembrane</keyword>
<dbReference type="InterPro" id="IPR036641">
    <property type="entry name" value="HPT_dom_sf"/>
</dbReference>
<dbReference type="SUPFAM" id="SSF52172">
    <property type="entry name" value="CheY-like"/>
    <property type="match status" value="2"/>
</dbReference>
<comment type="catalytic activity">
    <reaction evidence="1">
        <text>ATP + protein L-histidine = ADP + protein N-phospho-L-histidine.</text>
        <dbReference type="EC" id="2.7.13.3"/>
    </reaction>
</comment>
<sequence length="1069" mass="119230">MKISPLGQIEINTEASLLTARTKFRRMLQIIELPTHLIDFYAIGFSLLIRSAVNEKNSILTLDYDLQSIYLSTSALTCAPQEIETFFKKNSRNAQQQWSYSFALAGQNISPAILQTLQEIITQPSREALFAELSSRNIQLAEQQNGLEQEIERRTMALTDSEARSRAVLEGAPVAVALLNNQGMITDWNRAAELTFGFLRQFAIGKRIVDLISLPEKSLLYEILNQHLNEHSKNKVGNLFWDLEAKNKSGSTLSIEVGITIYQQNDEWVATLFARDISQRKKNEVELQIAKDKAEDAASVKSMFLANMSHEIRTPMNAIIGMSHLALKTDLNPKQHDYVAKIHNAGTSLLGIINDILDFSKIEAGKLHIEQIKFELDQVLVNVSTITSQKAYEKGLEFIIHPLTGIPAHLIGDPLRLGQILTNLINNAIKFTDRGEVDIRINLIEQLDNRVKLEFKVSDSGIGMTAEQQERLFSPFTQADSTTTRKYGGTGLGLTISKRLVEIMSGQMAFTSQPGMGSCFYFTAWFGHDDIENVPRVFPSKVNNLRILVVDDTDSARQLLHEILSTMPVQIEICDSGAAAVEMALGALQHKNPFNLILMDWQMPGMDGITAAREIRQHIPGQDQPRIVLVTAFEREEVHQTVRDDLLDAVIVKPVTASSLVDCMVELFAPEQKSNSSDQISNDQENHLLLNGIRVLLTEDNLINQQIAYELMSSVGIEVTIANHGQEAIQILEQHPNQYFSVILMDMQMPVMDGYEASRHIRADARYDHIPLLAMTAHAMVEERERCLSLGMNDHISKPIDPAVLFERLQHWRTQKLSSTSPIEPQSPPHWATTQSIDTPLESAMPTHSMVPPSLPDNPAAEMSSTLSAIAKLPGMDLIGGLSRLMNNKPLYLQLLRQFCQSELDCIPRINAAIANNDQATASRYAHTIKGVAANLGATQLAEDAGVIEQFLRAENNQNNLTPWFIKIESALQAISNVLSNFNSPSNEANTTKNNARSASPEEHILIDELLSLLKQMDGEALDFFEQHRTTFSSIFSHDDLNNLKSTIDCCDFSAAHIKLNLLLASNSH</sequence>
<feature type="modified residue" description="Phosphohistidine" evidence="12">
    <location>
        <position position="927"/>
    </location>
</feature>
<dbReference type="SUPFAM" id="SSF47384">
    <property type="entry name" value="Homodimeric domain of signal transducing histidine kinase"/>
    <property type="match status" value="1"/>
</dbReference>
<evidence type="ECO:0000259" key="14">
    <source>
        <dbReference type="PROSITE" id="PS50109"/>
    </source>
</evidence>
<dbReference type="CDD" id="cd17546">
    <property type="entry name" value="REC_hyHK_CKI1_RcsC-like"/>
    <property type="match status" value="2"/>
</dbReference>
<evidence type="ECO:0000256" key="9">
    <source>
        <dbReference type="ARBA" id="ARBA00022989"/>
    </source>
</evidence>
<comment type="subcellular location">
    <subcellularLocation>
        <location evidence="2">Cell membrane</location>
        <topology evidence="2">Multi-pass membrane protein</topology>
    </subcellularLocation>
</comment>
<dbReference type="CDD" id="cd16922">
    <property type="entry name" value="HATPase_EvgS-ArcB-TorS-like"/>
    <property type="match status" value="1"/>
</dbReference>
<dbReference type="CDD" id="cd00082">
    <property type="entry name" value="HisKA"/>
    <property type="match status" value="1"/>
</dbReference>
<dbReference type="Proteomes" id="UP001198034">
    <property type="component" value="Unassembled WGS sequence"/>
</dbReference>
<dbReference type="InterPro" id="IPR000014">
    <property type="entry name" value="PAS"/>
</dbReference>
<feature type="domain" description="Response regulatory" evidence="15">
    <location>
        <begin position="546"/>
        <end position="668"/>
    </location>
</feature>
<feature type="domain" description="Response regulatory" evidence="15">
    <location>
        <begin position="694"/>
        <end position="813"/>
    </location>
</feature>
<keyword evidence="5 13" id="KW-0597">Phosphoprotein</keyword>
<dbReference type="EMBL" id="JAJAWG010000006">
    <property type="protein sequence ID" value="MCB5196696.1"/>
    <property type="molecule type" value="Genomic_DNA"/>
</dbReference>
<dbReference type="PROSITE" id="PS50110">
    <property type="entry name" value="RESPONSE_REGULATORY"/>
    <property type="match status" value="2"/>
</dbReference>
<evidence type="ECO:0000256" key="1">
    <source>
        <dbReference type="ARBA" id="ARBA00000085"/>
    </source>
</evidence>
<dbReference type="Gene3D" id="3.30.450.20">
    <property type="entry name" value="PAS domain"/>
    <property type="match status" value="1"/>
</dbReference>